<protein>
    <submittedName>
        <fullName evidence="1">Uncharacterized protein</fullName>
    </submittedName>
</protein>
<name>A0ACC3BKH7_PYRYE</name>
<evidence type="ECO:0000313" key="1">
    <source>
        <dbReference type="EMBL" id="KAK1858428.1"/>
    </source>
</evidence>
<reference evidence="1" key="1">
    <citation type="submission" date="2019-11" db="EMBL/GenBank/DDBJ databases">
        <title>Nori genome reveals adaptations in red seaweeds to the harsh intertidal environment.</title>
        <authorList>
            <person name="Wang D."/>
            <person name="Mao Y."/>
        </authorList>
    </citation>
    <scope>NUCLEOTIDE SEQUENCE</scope>
    <source>
        <tissue evidence="1">Gametophyte</tissue>
    </source>
</reference>
<accession>A0ACC3BKH7</accession>
<comment type="caution">
    <text evidence="1">The sequence shown here is derived from an EMBL/GenBank/DDBJ whole genome shotgun (WGS) entry which is preliminary data.</text>
</comment>
<gene>
    <name evidence="1" type="ORF">I4F81_001033</name>
</gene>
<evidence type="ECO:0000313" key="2">
    <source>
        <dbReference type="Proteomes" id="UP000798662"/>
    </source>
</evidence>
<organism evidence="1 2">
    <name type="scientific">Pyropia yezoensis</name>
    <name type="common">Susabi-nori</name>
    <name type="synonym">Porphyra yezoensis</name>
    <dbReference type="NCBI Taxonomy" id="2788"/>
    <lineage>
        <taxon>Eukaryota</taxon>
        <taxon>Rhodophyta</taxon>
        <taxon>Bangiophyceae</taxon>
        <taxon>Bangiales</taxon>
        <taxon>Bangiaceae</taxon>
        <taxon>Pyropia</taxon>
    </lineage>
</organism>
<sequence length="653" mass="66972">MALSGPLAMAASDAVITLAAFSASFRLGTVFYSRFLCRESEPRHAAVRHLFALTFALSVSLIELILFDVASIMHSATRRVHWNASCAVLLLLCCVVLPFAQAYYIAVDADFSRFDSARVAFVSTALFLYAFYRVGDPLPPAASRPLTTLSTLSPAAVSASLRSSGLTLSAVAGLGAELLSPTRMASVMSRLLVIGTAMLAVLSGVTAVSLPHAYLAAVLRPPVPRDVLAARRRRMLAAYDEVRAVQRAEALGRHAAGWPVRTTAGAAGTGTAETSSLAAAYSSPSISVRGGTRPTRPGVPPRLAVSPYAAGPLGVSPFPPPSPTAVRSSPNAYAAASSARAAGHARKAFLAYDAAASVAAEQVAARTRLGRCSTALGVAMALLCAARMGVAVANVGGALGRRLVPRAGQVLGRGVGAALGGGVSAAGGGGDVVRAAAAAGQVVTAGGAPPSGVHRAMALAGVDAESSAVGQYVTLGVTSALVAANLRAALMRVTAIFSLVSTNEALSSSAAVFLAQLMGIYITSSTVLARPFLPPGSRALIAELQRGGRVEYEFFSRYFDAIFLSSAAIAAVILLRPSPVTRLAPAEPPMHVASLPAAGRGGGGGVWRRVASNLQVGLDVASSRVERALPAWAGRRWRQLRRGRGAERNSHGA</sequence>
<keyword evidence="2" id="KW-1185">Reference proteome</keyword>
<dbReference type="EMBL" id="CM020618">
    <property type="protein sequence ID" value="KAK1858428.1"/>
    <property type="molecule type" value="Genomic_DNA"/>
</dbReference>
<proteinExistence type="predicted"/>
<dbReference type="Proteomes" id="UP000798662">
    <property type="component" value="Chromosome 1"/>
</dbReference>